<dbReference type="PANTHER" id="PTHR33048">
    <property type="entry name" value="PTH11-LIKE INTEGRAL MEMBRANE PROTEIN (AFU_ORTHOLOGUE AFUA_5G11245)"/>
    <property type="match status" value="1"/>
</dbReference>
<keyword evidence="3 7" id="KW-1133">Transmembrane helix</keyword>
<dbReference type="GO" id="GO:0016020">
    <property type="term" value="C:membrane"/>
    <property type="evidence" value="ECO:0007669"/>
    <property type="project" value="UniProtKB-SubCell"/>
</dbReference>
<feature type="compositionally biased region" description="Polar residues" evidence="6">
    <location>
        <begin position="304"/>
        <end position="316"/>
    </location>
</feature>
<evidence type="ECO:0000313" key="10">
    <source>
        <dbReference type="Proteomes" id="UP000799779"/>
    </source>
</evidence>
<sequence length="385" mass="42833">MAPPPPSSGPPPNLPLDDRSKEILIAIPILAAVSSIFIVFRLAVSFRNRRFYLLTDYLLVLGAALEIVAVVYVYQTALHGQGKHVWDPSMTPANLSAYFKELWFAQLFNIYAMAAVKGSIAAYLLMLDFSKTFRIMVWISLFIHITTNFIYPSVILFGECAPIAKHWNPMLPGYCWRDTPRVVSGYLGAGSNIATDLFYTSAPLVYLHNVQLPSRTKWGVRVVFLLGLITTTISALKFYEMRALHDSLDPSYKAVNLSIYSNAEVAAGIITASLPPLRKTIENLLKKVLPEGFMGMATSRTKGNSYNMPVYGSQNSRTEKPKHEQDDGSEKAILPEEFGWDNKTGIVRTTHFSVAGPESSSSSPTVLSPRSFEDEKKSPYRSDFV</sequence>
<feature type="transmembrane region" description="Helical" evidence="7">
    <location>
        <begin position="218"/>
        <end position="239"/>
    </location>
</feature>
<gene>
    <name evidence="9" type="ORF">P154DRAFT_480599</name>
</gene>
<dbReference type="PANTHER" id="PTHR33048:SF163">
    <property type="entry name" value="INTEGRAL MEMBRANE PROTEIN (AFU_ORTHOLOGUE AFUA_8G05510)"/>
    <property type="match status" value="1"/>
</dbReference>
<dbReference type="EMBL" id="ML977558">
    <property type="protein sequence ID" value="KAF2006844.1"/>
    <property type="molecule type" value="Genomic_DNA"/>
</dbReference>
<feature type="transmembrane region" description="Helical" evidence="7">
    <location>
        <begin position="103"/>
        <end position="125"/>
    </location>
</feature>
<dbReference type="AlphaFoldDB" id="A0A6A5X0H1"/>
<accession>A0A6A5X0H1</accession>
<proteinExistence type="inferred from homology"/>
<dbReference type="Pfam" id="PF20684">
    <property type="entry name" value="Fung_rhodopsin"/>
    <property type="match status" value="1"/>
</dbReference>
<feature type="compositionally biased region" description="Basic and acidic residues" evidence="6">
    <location>
        <begin position="371"/>
        <end position="385"/>
    </location>
</feature>
<feature type="region of interest" description="Disordered" evidence="6">
    <location>
        <begin position="351"/>
        <end position="385"/>
    </location>
</feature>
<evidence type="ECO:0000256" key="4">
    <source>
        <dbReference type="ARBA" id="ARBA00023136"/>
    </source>
</evidence>
<comment type="similarity">
    <text evidence="5">Belongs to the SAT4 family.</text>
</comment>
<feature type="compositionally biased region" description="Low complexity" evidence="6">
    <location>
        <begin position="353"/>
        <end position="370"/>
    </location>
</feature>
<dbReference type="InterPro" id="IPR049326">
    <property type="entry name" value="Rhodopsin_dom_fungi"/>
</dbReference>
<keyword evidence="2 7" id="KW-0812">Transmembrane</keyword>
<dbReference type="OrthoDB" id="4682787at2759"/>
<evidence type="ECO:0000256" key="5">
    <source>
        <dbReference type="ARBA" id="ARBA00038359"/>
    </source>
</evidence>
<dbReference type="Proteomes" id="UP000799779">
    <property type="component" value="Unassembled WGS sequence"/>
</dbReference>
<evidence type="ECO:0000313" key="9">
    <source>
        <dbReference type="EMBL" id="KAF2006844.1"/>
    </source>
</evidence>
<evidence type="ECO:0000256" key="6">
    <source>
        <dbReference type="SAM" id="MobiDB-lite"/>
    </source>
</evidence>
<feature type="domain" description="Rhodopsin" evidence="8">
    <location>
        <begin position="41"/>
        <end position="282"/>
    </location>
</feature>
<evidence type="ECO:0000259" key="8">
    <source>
        <dbReference type="Pfam" id="PF20684"/>
    </source>
</evidence>
<evidence type="ECO:0000256" key="7">
    <source>
        <dbReference type="SAM" id="Phobius"/>
    </source>
</evidence>
<feature type="region of interest" description="Disordered" evidence="6">
    <location>
        <begin position="304"/>
        <end position="337"/>
    </location>
</feature>
<keyword evidence="4 7" id="KW-0472">Membrane</keyword>
<feature type="transmembrane region" description="Helical" evidence="7">
    <location>
        <begin position="184"/>
        <end position="206"/>
    </location>
</feature>
<feature type="transmembrane region" description="Helical" evidence="7">
    <location>
        <begin position="23"/>
        <end position="44"/>
    </location>
</feature>
<comment type="subcellular location">
    <subcellularLocation>
        <location evidence="1">Membrane</location>
        <topology evidence="1">Multi-pass membrane protein</topology>
    </subcellularLocation>
</comment>
<feature type="transmembrane region" description="Helical" evidence="7">
    <location>
        <begin position="137"/>
        <end position="164"/>
    </location>
</feature>
<evidence type="ECO:0000256" key="3">
    <source>
        <dbReference type="ARBA" id="ARBA00022989"/>
    </source>
</evidence>
<keyword evidence="10" id="KW-1185">Reference proteome</keyword>
<organism evidence="9 10">
    <name type="scientific">Amniculicola lignicola CBS 123094</name>
    <dbReference type="NCBI Taxonomy" id="1392246"/>
    <lineage>
        <taxon>Eukaryota</taxon>
        <taxon>Fungi</taxon>
        <taxon>Dikarya</taxon>
        <taxon>Ascomycota</taxon>
        <taxon>Pezizomycotina</taxon>
        <taxon>Dothideomycetes</taxon>
        <taxon>Pleosporomycetidae</taxon>
        <taxon>Pleosporales</taxon>
        <taxon>Amniculicolaceae</taxon>
        <taxon>Amniculicola</taxon>
    </lineage>
</organism>
<reference evidence="9" key="1">
    <citation type="journal article" date="2020" name="Stud. Mycol.">
        <title>101 Dothideomycetes genomes: a test case for predicting lifestyles and emergence of pathogens.</title>
        <authorList>
            <person name="Haridas S."/>
            <person name="Albert R."/>
            <person name="Binder M."/>
            <person name="Bloem J."/>
            <person name="Labutti K."/>
            <person name="Salamov A."/>
            <person name="Andreopoulos B."/>
            <person name="Baker S."/>
            <person name="Barry K."/>
            <person name="Bills G."/>
            <person name="Bluhm B."/>
            <person name="Cannon C."/>
            <person name="Castanera R."/>
            <person name="Culley D."/>
            <person name="Daum C."/>
            <person name="Ezra D."/>
            <person name="Gonzalez J."/>
            <person name="Henrissat B."/>
            <person name="Kuo A."/>
            <person name="Liang C."/>
            <person name="Lipzen A."/>
            <person name="Lutzoni F."/>
            <person name="Magnuson J."/>
            <person name="Mondo S."/>
            <person name="Nolan M."/>
            <person name="Ohm R."/>
            <person name="Pangilinan J."/>
            <person name="Park H.-J."/>
            <person name="Ramirez L."/>
            <person name="Alfaro M."/>
            <person name="Sun H."/>
            <person name="Tritt A."/>
            <person name="Yoshinaga Y."/>
            <person name="Zwiers L.-H."/>
            <person name="Turgeon B."/>
            <person name="Goodwin S."/>
            <person name="Spatafora J."/>
            <person name="Crous P."/>
            <person name="Grigoriev I."/>
        </authorList>
    </citation>
    <scope>NUCLEOTIDE SEQUENCE</scope>
    <source>
        <strain evidence="9">CBS 123094</strain>
    </source>
</reference>
<evidence type="ECO:0000256" key="2">
    <source>
        <dbReference type="ARBA" id="ARBA00022692"/>
    </source>
</evidence>
<feature type="compositionally biased region" description="Basic and acidic residues" evidence="6">
    <location>
        <begin position="317"/>
        <end position="334"/>
    </location>
</feature>
<name>A0A6A5X0H1_9PLEO</name>
<dbReference type="InterPro" id="IPR052337">
    <property type="entry name" value="SAT4-like"/>
</dbReference>
<feature type="transmembrane region" description="Helical" evidence="7">
    <location>
        <begin position="51"/>
        <end position="74"/>
    </location>
</feature>
<evidence type="ECO:0000256" key="1">
    <source>
        <dbReference type="ARBA" id="ARBA00004141"/>
    </source>
</evidence>
<protein>
    <recommendedName>
        <fullName evidence="8">Rhodopsin domain-containing protein</fullName>
    </recommendedName>
</protein>